<dbReference type="PANTHER" id="PTHR33112">
    <property type="entry name" value="DOMAIN PROTEIN, PUTATIVE-RELATED"/>
    <property type="match status" value="1"/>
</dbReference>
<evidence type="ECO:0000313" key="3">
    <source>
        <dbReference type="Proteomes" id="UP000799766"/>
    </source>
</evidence>
<sequence>RFIDCENRTIVSENVVDRYAAPSYVWGAHDSHHSDRTPFNYGNLLPSNLPTVIEDSTFAAGKLGYIYLWVDRYCVNQDNLEDKHHQISTWRR</sequence>
<organism evidence="2 3">
    <name type="scientific">Lineolata rhizophorae</name>
    <dbReference type="NCBI Taxonomy" id="578093"/>
    <lineage>
        <taxon>Eukaryota</taxon>
        <taxon>Fungi</taxon>
        <taxon>Dikarya</taxon>
        <taxon>Ascomycota</taxon>
        <taxon>Pezizomycotina</taxon>
        <taxon>Dothideomycetes</taxon>
        <taxon>Dothideomycetes incertae sedis</taxon>
        <taxon>Lineolatales</taxon>
        <taxon>Lineolataceae</taxon>
        <taxon>Lineolata</taxon>
    </lineage>
</organism>
<dbReference type="Proteomes" id="UP000799766">
    <property type="component" value="Unassembled WGS sequence"/>
</dbReference>
<dbReference type="AlphaFoldDB" id="A0A6A6NVJ3"/>
<evidence type="ECO:0000259" key="1">
    <source>
        <dbReference type="Pfam" id="PF06985"/>
    </source>
</evidence>
<keyword evidence="3" id="KW-1185">Reference proteome</keyword>
<gene>
    <name evidence="2" type="ORF">BDY21DRAFT_266272</name>
</gene>
<accession>A0A6A6NVJ3</accession>
<evidence type="ECO:0000313" key="2">
    <source>
        <dbReference type="EMBL" id="KAF2455741.1"/>
    </source>
</evidence>
<reference evidence="2" key="1">
    <citation type="journal article" date="2020" name="Stud. Mycol.">
        <title>101 Dothideomycetes genomes: a test case for predicting lifestyles and emergence of pathogens.</title>
        <authorList>
            <person name="Haridas S."/>
            <person name="Albert R."/>
            <person name="Binder M."/>
            <person name="Bloem J."/>
            <person name="Labutti K."/>
            <person name="Salamov A."/>
            <person name="Andreopoulos B."/>
            <person name="Baker S."/>
            <person name="Barry K."/>
            <person name="Bills G."/>
            <person name="Bluhm B."/>
            <person name="Cannon C."/>
            <person name="Castanera R."/>
            <person name="Culley D."/>
            <person name="Daum C."/>
            <person name="Ezra D."/>
            <person name="Gonzalez J."/>
            <person name="Henrissat B."/>
            <person name="Kuo A."/>
            <person name="Liang C."/>
            <person name="Lipzen A."/>
            <person name="Lutzoni F."/>
            <person name="Magnuson J."/>
            <person name="Mondo S."/>
            <person name="Nolan M."/>
            <person name="Ohm R."/>
            <person name="Pangilinan J."/>
            <person name="Park H.-J."/>
            <person name="Ramirez L."/>
            <person name="Alfaro M."/>
            <person name="Sun H."/>
            <person name="Tritt A."/>
            <person name="Yoshinaga Y."/>
            <person name="Zwiers L.-H."/>
            <person name="Turgeon B."/>
            <person name="Goodwin S."/>
            <person name="Spatafora J."/>
            <person name="Crous P."/>
            <person name="Grigoriev I."/>
        </authorList>
    </citation>
    <scope>NUCLEOTIDE SEQUENCE</scope>
    <source>
        <strain evidence="2">ATCC 16933</strain>
    </source>
</reference>
<name>A0A6A6NVJ3_9PEZI</name>
<dbReference type="PANTHER" id="PTHR33112:SF1">
    <property type="entry name" value="HETEROKARYON INCOMPATIBILITY DOMAIN-CONTAINING PROTEIN"/>
    <property type="match status" value="1"/>
</dbReference>
<dbReference type="Pfam" id="PF06985">
    <property type="entry name" value="HET"/>
    <property type="match status" value="1"/>
</dbReference>
<dbReference type="OrthoDB" id="5428863at2759"/>
<feature type="domain" description="Heterokaryon incompatibility" evidence="1">
    <location>
        <begin position="19"/>
        <end position="89"/>
    </location>
</feature>
<proteinExistence type="predicted"/>
<feature type="non-terminal residue" evidence="2">
    <location>
        <position position="92"/>
    </location>
</feature>
<dbReference type="InterPro" id="IPR010730">
    <property type="entry name" value="HET"/>
</dbReference>
<dbReference type="EMBL" id="MU001685">
    <property type="protein sequence ID" value="KAF2455741.1"/>
    <property type="molecule type" value="Genomic_DNA"/>
</dbReference>
<feature type="non-terminal residue" evidence="2">
    <location>
        <position position="1"/>
    </location>
</feature>
<protein>
    <recommendedName>
        <fullName evidence="1">Heterokaryon incompatibility domain-containing protein</fullName>
    </recommendedName>
</protein>